<feature type="region of interest" description="Disordered" evidence="2">
    <location>
        <begin position="174"/>
        <end position="208"/>
    </location>
</feature>
<dbReference type="KEGG" id="rom:EI983_09925"/>
<gene>
    <name evidence="4" type="ORF">EI983_09925</name>
</gene>
<keyword evidence="1" id="KW-0175">Coiled coil</keyword>
<keyword evidence="5" id="KW-1185">Reference proteome</keyword>
<organism evidence="4 5">
    <name type="scientific">Roseovarius faecimaris</name>
    <dbReference type="NCBI Taxonomy" id="2494550"/>
    <lineage>
        <taxon>Bacteria</taxon>
        <taxon>Pseudomonadati</taxon>
        <taxon>Pseudomonadota</taxon>
        <taxon>Alphaproteobacteria</taxon>
        <taxon>Rhodobacterales</taxon>
        <taxon>Roseobacteraceae</taxon>
        <taxon>Roseovarius</taxon>
    </lineage>
</organism>
<name>A0A6I6J1D9_9RHOB</name>
<feature type="compositionally biased region" description="Basic and acidic residues" evidence="2">
    <location>
        <begin position="174"/>
        <end position="186"/>
    </location>
</feature>
<sequence length="208" mass="23427">MRLAAFGCWVLLLSLGLGLAPQVRAQEVGVVQSDILMLDPDRLFMETLFGQRLNEDYLAQREQLIARNRQLEAELEAEEQALTDLRAQKTPEEFRELADAFDAKVQQIRADSDRAVRDLELSRERAPVIFMRAVEPVLVELMRDAGGTVVLDLRSVLLRDDTIDITDIAISRIDQRIGDGPPRRQAPETPTPEPTPETAPETSEEPQQ</sequence>
<dbReference type="InterPro" id="IPR024930">
    <property type="entry name" value="Skp_dom_sf"/>
</dbReference>
<feature type="signal peptide" evidence="3">
    <location>
        <begin position="1"/>
        <end position="25"/>
    </location>
</feature>
<dbReference type="SUPFAM" id="SSF111384">
    <property type="entry name" value="OmpH-like"/>
    <property type="match status" value="1"/>
</dbReference>
<dbReference type="AlphaFoldDB" id="A0A6I6J1D9"/>
<dbReference type="RefSeq" id="WP_157707261.1">
    <property type="nucleotide sequence ID" value="NZ_CP034348.1"/>
</dbReference>
<evidence type="ECO:0000313" key="4">
    <source>
        <dbReference type="EMBL" id="QGX98578.1"/>
    </source>
</evidence>
<dbReference type="Proteomes" id="UP000428330">
    <property type="component" value="Chromosome"/>
</dbReference>
<dbReference type="Pfam" id="PF03938">
    <property type="entry name" value="OmpH"/>
    <property type="match status" value="1"/>
</dbReference>
<feature type="coiled-coil region" evidence="1">
    <location>
        <begin position="54"/>
        <end position="88"/>
    </location>
</feature>
<proteinExistence type="predicted"/>
<dbReference type="Gene3D" id="3.30.910.20">
    <property type="entry name" value="Skp domain"/>
    <property type="match status" value="1"/>
</dbReference>
<evidence type="ECO:0000256" key="3">
    <source>
        <dbReference type="SAM" id="SignalP"/>
    </source>
</evidence>
<dbReference type="SMART" id="SM00935">
    <property type="entry name" value="OmpH"/>
    <property type="match status" value="1"/>
</dbReference>
<dbReference type="GO" id="GO:0051082">
    <property type="term" value="F:unfolded protein binding"/>
    <property type="evidence" value="ECO:0007669"/>
    <property type="project" value="InterPro"/>
</dbReference>
<reference evidence="5" key="1">
    <citation type="submission" date="2018-12" db="EMBL/GenBank/DDBJ databases">
        <title>Complete genome sequence of Roseovarius sp. MME-070.</title>
        <authorList>
            <person name="Nam Y.-D."/>
            <person name="Kang J."/>
            <person name="Chung W.-H."/>
            <person name="Park Y.S."/>
        </authorList>
    </citation>
    <scope>NUCLEOTIDE SEQUENCE [LARGE SCALE GENOMIC DNA]</scope>
    <source>
        <strain evidence="5">MME-070</strain>
    </source>
</reference>
<dbReference type="EMBL" id="CP034348">
    <property type="protein sequence ID" value="QGX98578.1"/>
    <property type="molecule type" value="Genomic_DNA"/>
</dbReference>
<keyword evidence="3" id="KW-0732">Signal</keyword>
<dbReference type="InterPro" id="IPR005632">
    <property type="entry name" value="Chaperone_Skp"/>
</dbReference>
<dbReference type="OrthoDB" id="7868372at2"/>
<evidence type="ECO:0000256" key="2">
    <source>
        <dbReference type="SAM" id="MobiDB-lite"/>
    </source>
</evidence>
<protein>
    <submittedName>
        <fullName evidence="4">OmpH family outer membrane protein</fullName>
    </submittedName>
</protein>
<evidence type="ECO:0000313" key="5">
    <source>
        <dbReference type="Proteomes" id="UP000428330"/>
    </source>
</evidence>
<accession>A0A6I6J1D9</accession>
<evidence type="ECO:0000256" key="1">
    <source>
        <dbReference type="SAM" id="Coils"/>
    </source>
</evidence>
<feature type="chain" id="PRO_5026249930" evidence="3">
    <location>
        <begin position="26"/>
        <end position="208"/>
    </location>
</feature>